<gene>
    <name evidence="3" type="ORF">QEJ78_10695</name>
</gene>
<dbReference type="Proteomes" id="UP001242513">
    <property type="component" value="Chromosome"/>
</dbReference>
<dbReference type="GO" id="GO:0003677">
    <property type="term" value="F:DNA binding"/>
    <property type="evidence" value="ECO:0007669"/>
    <property type="project" value="InterPro"/>
</dbReference>
<dbReference type="Pfam" id="PF02452">
    <property type="entry name" value="PemK_toxin"/>
    <property type="match status" value="1"/>
</dbReference>
<organism evidence="3 4">
    <name type="scientific">Lactobacillus kefiranofaciens</name>
    <dbReference type="NCBI Taxonomy" id="267818"/>
    <lineage>
        <taxon>Bacteria</taxon>
        <taxon>Bacillati</taxon>
        <taxon>Bacillota</taxon>
        <taxon>Bacilli</taxon>
        <taxon>Lactobacillales</taxon>
        <taxon>Lactobacillaceae</taxon>
        <taxon>Lactobacillus</taxon>
    </lineage>
</organism>
<comment type="similarity">
    <text evidence="1">Belongs to the PemK/MazF family.</text>
</comment>
<evidence type="ECO:0000256" key="2">
    <source>
        <dbReference type="ARBA" id="ARBA00022649"/>
    </source>
</evidence>
<protein>
    <submittedName>
        <fullName evidence="3">Type II toxin-antitoxin system PemK/MazF family toxin</fullName>
        <ecNumber evidence="3">3.1.-.-</ecNumber>
    </submittedName>
</protein>
<dbReference type="GO" id="GO:0016075">
    <property type="term" value="P:rRNA catabolic process"/>
    <property type="evidence" value="ECO:0007669"/>
    <property type="project" value="TreeGrafter"/>
</dbReference>
<dbReference type="InterPro" id="IPR011067">
    <property type="entry name" value="Plasmid_toxin/cell-grow_inhib"/>
</dbReference>
<dbReference type="RefSeq" id="WP_025084310.1">
    <property type="nucleotide sequence ID" value="NZ_CP123735.1"/>
</dbReference>
<dbReference type="PANTHER" id="PTHR33988">
    <property type="entry name" value="ENDORIBONUCLEASE MAZF-RELATED"/>
    <property type="match status" value="1"/>
</dbReference>
<keyword evidence="2" id="KW-1277">Toxin-antitoxin system</keyword>
<dbReference type="GO" id="GO:0004521">
    <property type="term" value="F:RNA endonuclease activity"/>
    <property type="evidence" value="ECO:0007669"/>
    <property type="project" value="TreeGrafter"/>
</dbReference>
<dbReference type="AlphaFoldDB" id="A0AAX3UDP5"/>
<evidence type="ECO:0000256" key="1">
    <source>
        <dbReference type="ARBA" id="ARBA00007521"/>
    </source>
</evidence>
<keyword evidence="3" id="KW-0378">Hydrolase</keyword>
<name>A0AAX3UDP5_9LACO</name>
<evidence type="ECO:0000313" key="4">
    <source>
        <dbReference type="Proteomes" id="UP001242513"/>
    </source>
</evidence>
<dbReference type="Gene3D" id="2.30.30.110">
    <property type="match status" value="1"/>
</dbReference>
<dbReference type="InterPro" id="IPR003477">
    <property type="entry name" value="PemK-like"/>
</dbReference>
<dbReference type="SUPFAM" id="SSF50118">
    <property type="entry name" value="Cell growth inhibitor/plasmid maintenance toxic component"/>
    <property type="match status" value="1"/>
</dbReference>
<dbReference type="PANTHER" id="PTHR33988:SF3">
    <property type="entry name" value="ENDORIBONUCLEASE TOXIN CHPB-RELATED"/>
    <property type="match status" value="1"/>
</dbReference>
<evidence type="ECO:0000313" key="3">
    <source>
        <dbReference type="EMBL" id="WGO85757.1"/>
    </source>
</evidence>
<sequence>MVIKQGSVLLMDLSPKQGHEQSGKRPYLYLSYQGVEKYAHIAIFAPISTTKRRYPLYRNLPDSCKTKGVVMLDQLVTVDYHNRKHQFLEQLPDDYMEKLLKIVKVVFQKDPS</sequence>
<reference evidence="3" key="1">
    <citation type="journal article" date="2022" name="Food Funct.">
        <title>Lactobacillus kefiranofaciens ZW18 from Kefir enhances the anti-tumor effect of anti-programmed cell death 1 (PD-1) immunotherapy by modulating the gut microbiota.</title>
        <authorList>
            <person name="Zhao J."/>
            <person name="Wang Y."/>
            <person name="Wang J."/>
            <person name="Lv M."/>
            <person name="Zhou C."/>
            <person name="Jia L."/>
            <person name="Geng W."/>
        </authorList>
    </citation>
    <scope>NUCLEOTIDE SEQUENCE</scope>
    <source>
        <strain evidence="3">ZW18</strain>
    </source>
</reference>
<dbReference type="GO" id="GO:0006402">
    <property type="term" value="P:mRNA catabolic process"/>
    <property type="evidence" value="ECO:0007669"/>
    <property type="project" value="TreeGrafter"/>
</dbReference>
<dbReference type="EC" id="3.1.-.-" evidence="3"/>
<reference evidence="3" key="2">
    <citation type="submission" date="2023-04" db="EMBL/GenBank/DDBJ databases">
        <authorList>
            <person name="Wang Y."/>
        </authorList>
    </citation>
    <scope>NUCLEOTIDE SEQUENCE</scope>
    <source>
        <strain evidence="3">ZW18</strain>
    </source>
</reference>
<proteinExistence type="inferred from homology"/>
<dbReference type="EMBL" id="CP123735">
    <property type="protein sequence ID" value="WGO85757.1"/>
    <property type="molecule type" value="Genomic_DNA"/>
</dbReference>
<accession>A0AAX3UDP5</accession>
<dbReference type="GO" id="GO:0016787">
    <property type="term" value="F:hydrolase activity"/>
    <property type="evidence" value="ECO:0007669"/>
    <property type="project" value="UniProtKB-KW"/>
</dbReference>